<accession>A0A835MTU9</accession>
<keyword evidence="2" id="KW-1185">Reference proteome</keyword>
<sequence length="70" mass="8202">MEFHYSSQTRALRRRRRDPNLEFEGVENSDVYNAERRRQILLLTANGDEGFVVANHSRLIKLEANRSRAA</sequence>
<reference evidence="1 2" key="1">
    <citation type="submission" date="2020-10" db="EMBL/GenBank/DDBJ databases">
        <title>Plant Genome Project.</title>
        <authorList>
            <person name="Zhang R.-G."/>
        </authorList>
    </citation>
    <scope>NUCLEOTIDE SEQUENCE [LARGE SCALE GENOMIC DNA]</scope>
    <source>
        <strain evidence="1">FAFU-HL-1</strain>
        <tissue evidence="1">Leaf</tissue>
    </source>
</reference>
<organism evidence="1 2">
    <name type="scientific">Salix dunnii</name>
    <dbReference type="NCBI Taxonomy" id="1413687"/>
    <lineage>
        <taxon>Eukaryota</taxon>
        <taxon>Viridiplantae</taxon>
        <taxon>Streptophyta</taxon>
        <taxon>Embryophyta</taxon>
        <taxon>Tracheophyta</taxon>
        <taxon>Spermatophyta</taxon>
        <taxon>Magnoliopsida</taxon>
        <taxon>eudicotyledons</taxon>
        <taxon>Gunneridae</taxon>
        <taxon>Pentapetalae</taxon>
        <taxon>rosids</taxon>
        <taxon>fabids</taxon>
        <taxon>Malpighiales</taxon>
        <taxon>Salicaceae</taxon>
        <taxon>Saliceae</taxon>
        <taxon>Salix</taxon>
    </lineage>
</organism>
<evidence type="ECO:0000313" key="1">
    <source>
        <dbReference type="EMBL" id="KAF9677330.1"/>
    </source>
</evidence>
<dbReference type="EMBL" id="JADGMS010000008">
    <property type="protein sequence ID" value="KAF9677330.1"/>
    <property type="molecule type" value="Genomic_DNA"/>
</dbReference>
<dbReference type="AlphaFoldDB" id="A0A835MTU9"/>
<comment type="caution">
    <text evidence="1">The sequence shown here is derived from an EMBL/GenBank/DDBJ whole genome shotgun (WGS) entry which is preliminary data.</text>
</comment>
<gene>
    <name evidence="1" type="ORF">SADUNF_Sadunf08G0096600</name>
</gene>
<proteinExistence type="predicted"/>
<name>A0A835MTU9_9ROSI</name>
<dbReference type="Proteomes" id="UP000657918">
    <property type="component" value="Chromosome 8"/>
</dbReference>
<dbReference type="OrthoDB" id="1649181at2759"/>
<protein>
    <submittedName>
        <fullName evidence="1">Uncharacterized protein</fullName>
    </submittedName>
</protein>
<evidence type="ECO:0000313" key="2">
    <source>
        <dbReference type="Proteomes" id="UP000657918"/>
    </source>
</evidence>